<dbReference type="Proteomes" id="UP000219465">
    <property type="component" value="Unassembled WGS sequence"/>
</dbReference>
<feature type="domain" description="LysM" evidence="4">
    <location>
        <begin position="368"/>
        <end position="411"/>
    </location>
</feature>
<dbReference type="Gene3D" id="2.70.70.10">
    <property type="entry name" value="Glucose Permease (Domain IIA)"/>
    <property type="match status" value="1"/>
</dbReference>
<dbReference type="Pfam" id="PF01551">
    <property type="entry name" value="Peptidase_M23"/>
    <property type="match status" value="1"/>
</dbReference>
<reference evidence="6" key="1">
    <citation type="submission" date="2017-08" db="EMBL/GenBank/DDBJ databases">
        <authorList>
            <person name="Varghese N."/>
            <person name="Submissions S."/>
        </authorList>
    </citation>
    <scope>NUCLEOTIDE SEQUENCE [LARGE SCALE GENOMIC DNA]</scope>
    <source>
        <strain evidence="6">KCTC 23107</strain>
    </source>
</reference>
<dbReference type="SUPFAM" id="SSF54106">
    <property type="entry name" value="LysM domain"/>
    <property type="match status" value="1"/>
</dbReference>
<dbReference type="PROSITE" id="PS51257">
    <property type="entry name" value="PROKAR_LIPOPROTEIN"/>
    <property type="match status" value="1"/>
</dbReference>
<evidence type="ECO:0000256" key="3">
    <source>
        <dbReference type="SAM" id="SignalP"/>
    </source>
</evidence>
<organism evidence="5 6">
    <name type="scientific">Hoeflea halophila</name>
    <dbReference type="NCBI Taxonomy" id="714899"/>
    <lineage>
        <taxon>Bacteria</taxon>
        <taxon>Pseudomonadati</taxon>
        <taxon>Pseudomonadota</taxon>
        <taxon>Alphaproteobacteria</taxon>
        <taxon>Hyphomicrobiales</taxon>
        <taxon>Rhizobiaceae</taxon>
        <taxon>Hoeflea</taxon>
    </lineage>
</organism>
<keyword evidence="3" id="KW-0732">Signal</keyword>
<evidence type="ECO:0000256" key="2">
    <source>
        <dbReference type="SAM" id="MobiDB-lite"/>
    </source>
</evidence>
<keyword evidence="6" id="KW-1185">Reference proteome</keyword>
<protein>
    <submittedName>
        <fullName evidence="5">Murein DD-endopeptidase MepM/ murein hydrolase activator NlpD</fullName>
    </submittedName>
</protein>
<evidence type="ECO:0000313" key="6">
    <source>
        <dbReference type="Proteomes" id="UP000219465"/>
    </source>
</evidence>
<proteinExistence type="inferred from homology"/>
<dbReference type="Pfam" id="PF01476">
    <property type="entry name" value="LysM"/>
    <property type="match status" value="2"/>
</dbReference>
<feature type="region of interest" description="Disordered" evidence="2">
    <location>
        <begin position="184"/>
        <end position="204"/>
    </location>
</feature>
<dbReference type="PROSITE" id="PS51782">
    <property type="entry name" value="LYSM"/>
    <property type="match status" value="2"/>
</dbReference>
<dbReference type="InterPro" id="IPR011055">
    <property type="entry name" value="Dup_hybrid_motif"/>
</dbReference>
<dbReference type="InterPro" id="IPR036779">
    <property type="entry name" value="LysM_dom_sf"/>
</dbReference>
<dbReference type="OrthoDB" id="9795421at2"/>
<keyword evidence="5" id="KW-0378">Hydrolase</keyword>
<name>A0A286HLL6_9HYPH</name>
<dbReference type="CDD" id="cd00118">
    <property type="entry name" value="LysM"/>
    <property type="match status" value="2"/>
</dbReference>
<accession>A0A286HLL6</accession>
<evidence type="ECO:0000313" key="5">
    <source>
        <dbReference type="EMBL" id="SOE08386.1"/>
    </source>
</evidence>
<feature type="compositionally biased region" description="Polar residues" evidence="2">
    <location>
        <begin position="81"/>
        <end position="97"/>
    </location>
</feature>
<dbReference type="InterPro" id="IPR016047">
    <property type="entry name" value="M23ase_b-sheet_dom"/>
</dbReference>
<evidence type="ECO:0000256" key="1">
    <source>
        <dbReference type="ARBA" id="ARBA00038420"/>
    </source>
</evidence>
<dbReference type="InterPro" id="IPR018392">
    <property type="entry name" value="LysM"/>
</dbReference>
<dbReference type="GO" id="GO:0004222">
    <property type="term" value="F:metalloendopeptidase activity"/>
    <property type="evidence" value="ECO:0007669"/>
    <property type="project" value="TreeGrafter"/>
</dbReference>
<feature type="region of interest" description="Disordered" evidence="2">
    <location>
        <begin position="81"/>
        <end position="132"/>
    </location>
</feature>
<dbReference type="SUPFAM" id="SSF51261">
    <property type="entry name" value="Duplicated hybrid motif"/>
    <property type="match status" value="1"/>
</dbReference>
<feature type="region of interest" description="Disordered" evidence="2">
    <location>
        <begin position="294"/>
        <end position="356"/>
    </location>
</feature>
<gene>
    <name evidence="5" type="ORF">SAMN05877838_0101</name>
</gene>
<sequence>MRLKQTVVSGTPVTRLLGVALLASTAAACSSDASRFSYRNTDQLITASVPQPSSDTLAPMGSIGGNQGAVAGGYPQAASYPQNNSYPTAPASNQQAFPQAPAAVSQAFPGDYRSPSQQGYDPTSTGSIPGSVARVASSSSSLITNGVQRVKSIARNALPSSNPSPQPVQTASAPGAAPVLEPMAQAAAPQAQSFPDRPREVSSAVPVNPRYQNAAPVLAPDPIVTGSAPQTVGWTTAGATRITLGEGETIYNLSKRYGVPASEIMKANGIADASRVPSGQQLLIPVYVYSRQAPVSAPDSNPKTRASSSGSGMRGEVKHDRLPVPAPSPDRDVAVLPSVPSLRSSDKEEVTSASVSGSVANTGEAGGGVYVVKSGDTLSKIARGHGVSVDALKSANKLSGTNIRIGQSLMIPGSSGSTVNPATTASVPETQAPKVYTPPVKASDDSVAAKTKIDTASVAPAATGIDKFRWPARGQVITGFGQSENGKRNDGIDISMPTGTPVKAAENGVVIYSGDGLKEYGKTVLIRHDDGLVTVYAHADKLNVSRGDKVARGQVIANSGMSGVAKTPRLHFEVRKNASPVDPTSYLE</sequence>
<dbReference type="CDD" id="cd12797">
    <property type="entry name" value="M23_peptidase"/>
    <property type="match status" value="1"/>
</dbReference>
<feature type="compositionally biased region" description="Polar residues" evidence="2">
    <location>
        <begin position="298"/>
        <end position="311"/>
    </location>
</feature>
<evidence type="ECO:0000259" key="4">
    <source>
        <dbReference type="PROSITE" id="PS51782"/>
    </source>
</evidence>
<feature type="domain" description="LysM" evidence="4">
    <location>
        <begin position="240"/>
        <end position="284"/>
    </location>
</feature>
<feature type="compositionally biased region" description="Polar residues" evidence="2">
    <location>
        <begin position="114"/>
        <end position="128"/>
    </location>
</feature>
<dbReference type="EMBL" id="OCPC01000001">
    <property type="protein sequence ID" value="SOE08386.1"/>
    <property type="molecule type" value="Genomic_DNA"/>
</dbReference>
<dbReference type="RefSeq" id="WP_097103962.1">
    <property type="nucleotide sequence ID" value="NZ_OCPC01000001.1"/>
</dbReference>
<feature type="chain" id="PRO_5013307318" evidence="3">
    <location>
        <begin position="29"/>
        <end position="588"/>
    </location>
</feature>
<dbReference type="PANTHER" id="PTHR21666:SF263">
    <property type="entry name" value="MUREIN HYDROLASE ACTIVATOR NLPD"/>
    <property type="match status" value="1"/>
</dbReference>
<feature type="signal peptide" evidence="3">
    <location>
        <begin position="1"/>
        <end position="28"/>
    </location>
</feature>
<comment type="similarity">
    <text evidence="1">Belongs to the E.coli NlpD/Haemophilus LppB family.</text>
</comment>
<dbReference type="InterPro" id="IPR050570">
    <property type="entry name" value="Cell_wall_metabolism_enzyme"/>
</dbReference>
<dbReference type="Gene3D" id="3.10.350.10">
    <property type="entry name" value="LysM domain"/>
    <property type="match status" value="2"/>
</dbReference>
<dbReference type="SMART" id="SM00257">
    <property type="entry name" value="LysM"/>
    <property type="match status" value="2"/>
</dbReference>
<dbReference type="AlphaFoldDB" id="A0A286HLL6"/>
<dbReference type="PANTHER" id="PTHR21666">
    <property type="entry name" value="PEPTIDASE-RELATED"/>
    <property type="match status" value="1"/>
</dbReference>